<evidence type="ECO:0000259" key="1">
    <source>
        <dbReference type="PROSITE" id="PS51481"/>
    </source>
</evidence>
<dbReference type="EMBL" id="RBNI01001656">
    <property type="protein sequence ID" value="RUP50146.1"/>
    <property type="molecule type" value="Genomic_DNA"/>
</dbReference>
<name>A0A433DH80_9FUNG</name>
<proteinExistence type="predicted"/>
<dbReference type="InterPro" id="IPR004006">
    <property type="entry name" value="DhaK_dom"/>
</dbReference>
<dbReference type="AlphaFoldDB" id="A0A433DH80"/>
<dbReference type="PROSITE" id="PS51481">
    <property type="entry name" value="DHAK"/>
    <property type="match status" value="1"/>
</dbReference>
<dbReference type="InterPro" id="IPR050861">
    <property type="entry name" value="Dihydroxyacetone_Kinase"/>
</dbReference>
<feature type="domain" description="DhaK" evidence="1">
    <location>
        <begin position="1"/>
        <end position="156"/>
    </location>
</feature>
<organism evidence="2 3">
    <name type="scientific">Jimgerdemannia flammicorona</name>
    <dbReference type="NCBI Taxonomy" id="994334"/>
    <lineage>
        <taxon>Eukaryota</taxon>
        <taxon>Fungi</taxon>
        <taxon>Fungi incertae sedis</taxon>
        <taxon>Mucoromycota</taxon>
        <taxon>Mucoromycotina</taxon>
        <taxon>Endogonomycetes</taxon>
        <taxon>Endogonales</taxon>
        <taxon>Endogonaceae</taxon>
        <taxon>Jimgerdemannia</taxon>
    </lineage>
</organism>
<evidence type="ECO:0000313" key="3">
    <source>
        <dbReference type="Proteomes" id="UP000268093"/>
    </source>
</evidence>
<evidence type="ECO:0000313" key="2">
    <source>
        <dbReference type="EMBL" id="RUP50146.1"/>
    </source>
</evidence>
<accession>A0A433DH80</accession>
<sequence length="156" mass="17360">MLTAAMATHVFVSPSAGQILAALRPACLPWIIKNYTDDFPALWLGCGEQVRDAAQYIASNTTTIVIYLDHCYIPGSSSLRAWPMLSMGIHNEPRHRKTSLLPLWRTYLTLRLAPCSIQLTHAALDTMLDTTDSRRFDLPLEIAKDQVVLLVNNLGP</sequence>
<dbReference type="SUPFAM" id="SSF82549">
    <property type="entry name" value="DAK1/DegV-like"/>
    <property type="match status" value="1"/>
</dbReference>
<protein>
    <recommendedName>
        <fullName evidence="1">DhaK domain-containing protein</fullName>
    </recommendedName>
</protein>
<comment type="caution">
    <text evidence="2">The sequence shown here is derived from an EMBL/GenBank/DDBJ whole genome shotgun (WGS) entry which is preliminary data.</text>
</comment>
<reference evidence="2 3" key="1">
    <citation type="journal article" date="2018" name="New Phytol.">
        <title>Phylogenomics of Endogonaceae and evolution of mycorrhizas within Mucoromycota.</title>
        <authorList>
            <person name="Chang Y."/>
            <person name="Desiro A."/>
            <person name="Na H."/>
            <person name="Sandor L."/>
            <person name="Lipzen A."/>
            <person name="Clum A."/>
            <person name="Barry K."/>
            <person name="Grigoriev I.V."/>
            <person name="Martin F.M."/>
            <person name="Stajich J.E."/>
            <person name="Smith M.E."/>
            <person name="Bonito G."/>
            <person name="Spatafora J.W."/>
        </authorList>
    </citation>
    <scope>NUCLEOTIDE SEQUENCE [LARGE SCALE GENOMIC DNA]</scope>
    <source>
        <strain evidence="2 3">GMNB39</strain>
    </source>
</reference>
<dbReference type="GO" id="GO:0004371">
    <property type="term" value="F:glycerone kinase activity"/>
    <property type="evidence" value="ECO:0007669"/>
    <property type="project" value="InterPro"/>
</dbReference>
<keyword evidence="3" id="KW-1185">Reference proteome</keyword>
<gene>
    <name evidence="2" type="ORF">BC936DRAFT_140184</name>
</gene>
<dbReference type="GO" id="GO:0019563">
    <property type="term" value="P:glycerol catabolic process"/>
    <property type="evidence" value="ECO:0007669"/>
    <property type="project" value="TreeGrafter"/>
</dbReference>
<dbReference type="PANTHER" id="PTHR28629">
    <property type="entry name" value="TRIOKINASE/FMN CYCLASE"/>
    <property type="match status" value="1"/>
</dbReference>
<dbReference type="PANTHER" id="PTHR28629:SF4">
    <property type="entry name" value="TRIOKINASE_FMN CYCLASE"/>
    <property type="match status" value="1"/>
</dbReference>
<dbReference type="Gene3D" id="3.30.1180.20">
    <property type="entry name" value="Dihydroxyacetone kinase, domain 2"/>
    <property type="match status" value="1"/>
</dbReference>
<dbReference type="OrthoDB" id="1724672at2759"/>
<dbReference type="Proteomes" id="UP000268093">
    <property type="component" value="Unassembled WGS sequence"/>
</dbReference>
<dbReference type="GO" id="GO:0005829">
    <property type="term" value="C:cytosol"/>
    <property type="evidence" value="ECO:0007669"/>
    <property type="project" value="TreeGrafter"/>
</dbReference>